<dbReference type="InterPro" id="IPR001173">
    <property type="entry name" value="Glyco_trans_2-like"/>
</dbReference>
<dbReference type="Pfam" id="PF00535">
    <property type="entry name" value="Glycos_transf_2"/>
    <property type="match status" value="1"/>
</dbReference>
<dbReference type="Gene3D" id="3.40.50.2000">
    <property type="entry name" value="Glycogen Phosphorylase B"/>
    <property type="match status" value="2"/>
</dbReference>
<dbReference type="SUPFAM" id="SSF53756">
    <property type="entry name" value="UDP-Glycosyltransferase/glycogen phosphorylase"/>
    <property type="match status" value="1"/>
</dbReference>
<evidence type="ECO:0000313" key="3">
    <source>
        <dbReference type="Proteomes" id="UP000019760"/>
    </source>
</evidence>
<protein>
    <recommendedName>
        <fullName evidence="1">Glycosyltransferase 2-like domain-containing protein</fullName>
    </recommendedName>
</protein>
<name>A0A023D2W0_ACIMT</name>
<keyword evidence="3" id="KW-1185">Reference proteome</keyword>
<dbReference type="Gene3D" id="3.90.550.10">
    <property type="entry name" value="Spore Coat Polysaccharide Biosynthesis Protein SpsA, Chain A"/>
    <property type="match status" value="1"/>
</dbReference>
<organism evidence="2 3">
    <name type="scientific">Acidomonas methanolica NBRC 104435</name>
    <dbReference type="NCBI Taxonomy" id="1231351"/>
    <lineage>
        <taxon>Bacteria</taxon>
        <taxon>Pseudomonadati</taxon>
        <taxon>Pseudomonadota</taxon>
        <taxon>Alphaproteobacteria</taxon>
        <taxon>Acetobacterales</taxon>
        <taxon>Acetobacteraceae</taxon>
        <taxon>Acidomonas</taxon>
    </lineage>
</organism>
<feature type="domain" description="Glycosyltransferase 2-like" evidence="1">
    <location>
        <begin position="957"/>
        <end position="1074"/>
    </location>
</feature>
<dbReference type="Gene3D" id="3.20.20.80">
    <property type="entry name" value="Glycosidases"/>
    <property type="match status" value="1"/>
</dbReference>
<proteinExistence type="predicted"/>
<comment type="caution">
    <text evidence="2">The sequence shown here is derived from an EMBL/GenBank/DDBJ whole genome shotgun (WGS) entry which is preliminary data.</text>
</comment>
<gene>
    <name evidence="2" type="ORF">Amme_023_002</name>
</gene>
<dbReference type="AlphaFoldDB" id="A0A023D2W0"/>
<dbReference type="Pfam" id="PF13692">
    <property type="entry name" value="Glyco_trans_1_4"/>
    <property type="match status" value="1"/>
</dbReference>
<dbReference type="Pfam" id="PF14307">
    <property type="entry name" value="Glyco_tran_WbsX"/>
    <property type="match status" value="1"/>
</dbReference>
<dbReference type="PANTHER" id="PTHR41244:SF1">
    <property type="entry name" value="GLYCOSYLTRANSFERASE"/>
    <property type="match status" value="1"/>
</dbReference>
<dbReference type="Proteomes" id="UP000019760">
    <property type="component" value="Unassembled WGS sequence"/>
</dbReference>
<dbReference type="InterPro" id="IPR029044">
    <property type="entry name" value="Nucleotide-diphossugar_trans"/>
</dbReference>
<dbReference type="PANTHER" id="PTHR41244">
    <property type="entry name" value="RHAMNAN SYNTHESIS F"/>
    <property type="match status" value="1"/>
</dbReference>
<dbReference type="InterPro" id="IPR032719">
    <property type="entry name" value="WbsX"/>
</dbReference>
<reference evidence="3" key="1">
    <citation type="journal article" date="2014" name="FEMS Microbiol. Lett.">
        <title>Draft Genomic DNA Sequence of the Facultatively Methylotrophic Bacterium Acidomonas methanolica type strain MB58.</title>
        <authorList>
            <person name="Higashiura N."/>
            <person name="Hadano H."/>
            <person name="Hirakawa H."/>
            <person name="Matsutani M."/>
            <person name="Takabe S."/>
            <person name="Matsushita K."/>
            <person name="Azuma Y."/>
        </authorList>
    </citation>
    <scope>NUCLEOTIDE SEQUENCE [LARGE SCALE GENOMIC DNA]</scope>
    <source>
        <strain evidence="3">MB58</strain>
    </source>
</reference>
<evidence type="ECO:0000259" key="1">
    <source>
        <dbReference type="Pfam" id="PF00535"/>
    </source>
</evidence>
<dbReference type="RefSeq" id="WP_042056972.1">
    <property type="nucleotide sequence ID" value="NZ_BAND01000023.1"/>
</dbReference>
<sequence>MLSTLSRIGHSGLFDAAFYLARNPDLRALGSGVLAHYHEHGWREGRKPNPYFDPHWYLSQNRDVVSDPLLHYICEGEREGRRPIAWFDPVWYSAHHDVPEGMLALAHYLANRHKPGIRPLPEFDAAFYLRAYPDVAASGLDALEHYMIQGFREVRKPFEAFDPVYYRTQYLRHAPDENPLLHYIAHRDRPGIHPARPAAETTIPREVRRTTAPGPFFEEFRPLPASAQRRARLLAYYLPQFHATQANDRWWGKGFTEWTNVARGMPRFAGHYQPRIPRDLGHYTLDSPDILARQAEMARLAGIEGFVFYFYWFGPGQRLLDGPLELLLAHPEINLPFCLMWANESWSRRWDGSEEDVLIAQDYAPEHEADLVACFARHMRDPRYIRVGERPLLMIYRPGKLPDAPDAIARWRLIFRESHGMDPLIVMAQAFGDTDPRPFRLDGAVEFPPHKLVEDCALITEELHLLDDDFTAQVYDYKDVTDQALAAPAPDFPLIRTVAPSWDNDARRQGRGLVLHGSTPPLYENWLAGAIAAARAHPFHGDSIVCINAWNEWAEGAYLEPDLHFGAAYLNATARACTGFEQATRKGRLLLIGHDAFPAGAQQLLLAIARQLRARHGLHVLVLLLEDGALKERYQAVAPVEILRPGTQETRLRLRSLAREGFSTALVNSSAASPLAPDLDAAGIGFTLLIHELPSLLRQRDLCASLARAEALARHVVVPAAAMLPGRRADATHVLPQGLYTPVAFSAADRETLRGGLGLRPGDRLVVGAGYADMRKGFDLFLQLWQRIGTHRPPGRQAATHFLWLGDMDPALRDGLAPDIAIALASGCFHMPGRVEGIGAWLSAADAFALTSREDPFPSVVLEALAAGLPCCAFVGSGGVATLLSALNDDANGAHGLAPMGDLGEMARHLTALMRGMRDRTAAARRRLGRRMAARFAFDTYVERLMALTCPDMPRLSVVVPSYNYARYLAARLVSIFAQHMPVLEIIVLDDASTDGSVAVARATAAEWGRDIRILEGRRNSGSVFAQWRKAAELARGDWLWIAEADDLSEPDHMARLFNALAQTPGAVMAFCDSRAIDAAGATVMPSYQAYYAHAGGDRLARDGAHEGTAFLRDCLGARNLILNASSAVFDRRALLAAMKRCRDDLSGLDVAGDWRVYVEMLGEPGARLAYVAAPLNIHRRHDLSTSGRLSREAHLAEIIAVQDKVSHLFPQDATLHSRQRGYRRELITQFGLTPRIVVND</sequence>
<dbReference type="CDD" id="cd11579">
    <property type="entry name" value="Glyco_tran_WbsX"/>
    <property type="match status" value="1"/>
</dbReference>
<accession>A0A023D2W0</accession>
<reference evidence="2 3" key="2">
    <citation type="journal article" date="2014" name="FEMS Microbiol. Lett.">
        <title>Draft genomic DNA sequence of the facultatively methylotrophic bacterium Acidomonas methanolica type strain MB58.</title>
        <authorList>
            <person name="Higashiura N."/>
            <person name="Hadano H."/>
            <person name="Hirakawa H."/>
            <person name="Matsutani M."/>
            <person name="Takabe S."/>
            <person name="Matsushita K."/>
            <person name="Azuma Y."/>
        </authorList>
    </citation>
    <scope>NUCLEOTIDE SEQUENCE [LARGE SCALE GENOMIC DNA]</scope>
    <source>
        <strain evidence="2 3">MB58</strain>
    </source>
</reference>
<dbReference type="SUPFAM" id="SSF53448">
    <property type="entry name" value="Nucleotide-diphospho-sugar transferases"/>
    <property type="match status" value="1"/>
</dbReference>
<dbReference type="EMBL" id="BAND01000023">
    <property type="protein sequence ID" value="GAJ28409.1"/>
    <property type="molecule type" value="Genomic_DNA"/>
</dbReference>
<evidence type="ECO:0000313" key="2">
    <source>
        <dbReference type="EMBL" id="GAJ28409.1"/>
    </source>
</evidence>
<dbReference type="CDD" id="cd00761">
    <property type="entry name" value="Glyco_tranf_GTA_type"/>
    <property type="match status" value="1"/>
</dbReference>